<dbReference type="Pfam" id="PF00534">
    <property type="entry name" value="Glycos_transf_1"/>
    <property type="match status" value="1"/>
</dbReference>
<evidence type="ECO:0000256" key="1">
    <source>
        <dbReference type="ARBA" id="ARBA00022676"/>
    </source>
</evidence>
<dbReference type="SUPFAM" id="SSF53756">
    <property type="entry name" value="UDP-Glycosyltransferase/glycogen phosphorylase"/>
    <property type="match status" value="1"/>
</dbReference>
<dbReference type="AlphaFoldDB" id="A0A3S8ZBK6"/>
<dbReference type="InterPro" id="IPR001296">
    <property type="entry name" value="Glyco_trans_1"/>
</dbReference>
<proteinExistence type="predicted"/>
<feature type="domain" description="Glycosyl transferase family 1" evidence="3">
    <location>
        <begin position="209"/>
        <end position="363"/>
    </location>
</feature>
<dbReference type="PANTHER" id="PTHR45947:SF3">
    <property type="entry name" value="SULFOQUINOVOSYL TRANSFERASE SQD2"/>
    <property type="match status" value="1"/>
</dbReference>
<name>A0A3S8ZBK6_9ACTO</name>
<sequence length="388" mass="42629">MTERRRRVLLLASTFPARPGDGTPEFVSDLAVELAKSMDVRVLVPAVPGAPLRTSHRGVDIHRFRFFPRKWEDLAEGAILENLRGKKLRALQIAPFFISEIIHIARAIRSFRPDVIHAFWIIPQGLSAYIANRRIPVLLTTLGGDLYALIDTPIRTVVKRIVSRAEHTTVMNDQMKAQLERLGVTEVSVEPMGADLTGIIPHEVRDIDTAELLFVGRLVEKKGLRHLIAALRHTRVDWHLTVIGDGPLEGELRALAAGLPIDFVGAKPKRELREHYSRADIIILPSVRAVSGDQDGLPVVLLESLASGLPAIASNLPGIDTVIEDGTTGLLVEPGDEAGLARAIDRLTADRGLRERISAAGAQRAERHSVEAVGRRYAALLESIARRP</sequence>
<dbReference type="GO" id="GO:0016757">
    <property type="term" value="F:glycosyltransferase activity"/>
    <property type="evidence" value="ECO:0007669"/>
    <property type="project" value="UniProtKB-KW"/>
</dbReference>
<dbReference type="CDD" id="cd03801">
    <property type="entry name" value="GT4_PimA-like"/>
    <property type="match status" value="1"/>
</dbReference>
<keyword evidence="2 5" id="KW-0808">Transferase</keyword>
<dbReference type="Proteomes" id="UP000270021">
    <property type="component" value="Chromosome"/>
</dbReference>
<dbReference type="Pfam" id="PF13579">
    <property type="entry name" value="Glyco_trans_4_4"/>
    <property type="match status" value="1"/>
</dbReference>
<protein>
    <submittedName>
        <fullName evidence="5">Glycosyltransferase family 4 protein</fullName>
    </submittedName>
</protein>
<dbReference type="InterPro" id="IPR028098">
    <property type="entry name" value="Glyco_trans_4-like_N"/>
</dbReference>
<dbReference type="RefSeq" id="WP_126041978.1">
    <property type="nucleotide sequence ID" value="NZ_CP034438.1"/>
</dbReference>
<organism evidence="5 6">
    <name type="scientific">Flaviflexus salsibiostraticola</name>
    <dbReference type="NCBI Taxonomy" id="1282737"/>
    <lineage>
        <taxon>Bacteria</taxon>
        <taxon>Bacillati</taxon>
        <taxon>Actinomycetota</taxon>
        <taxon>Actinomycetes</taxon>
        <taxon>Actinomycetales</taxon>
        <taxon>Actinomycetaceae</taxon>
        <taxon>Flaviflexus</taxon>
    </lineage>
</organism>
<evidence type="ECO:0000313" key="6">
    <source>
        <dbReference type="Proteomes" id="UP000270021"/>
    </source>
</evidence>
<evidence type="ECO:0000256" key="2">
    <source>
        <dbReference type="ARBA" id="ARBA00022679"/>
    </source>
</evidence>
<reference evidence="5 6" key="1">
    <citation type="submission" date="2018-12" db="EMBL/GenBank/DDBJ databases">
        <title>Complete genome sequence of Flaviflexus salsibiostraticola KCTC 33148.</title>
        <authorList>
            <person name="Bae J.-W."/>
        </authorList>
    </citation>
    <scope>NUCLEOTIDE SEQUENCE [LARGE SCALE GENOMIC DNA]</scope>
    <source>
        <strain evidence="5 6">KCTC 33148</strain>
    </source>
</reference>
<evidence type="ECO:0000259" key="3">
    <source>
        <dbReference type="Pfam" id="PF00534"/>
    </source>
</evidence>
<dbReference type="PANTHER" id="PTHR45947">
    <property type="entry name" value="SULFOQUINOVOSYL TRANSFERASE SQD2"/>
    <property type="match status" value="1"/>
</dbReference>
<dbReference type="EMBL" id="CP034438">
    <property type="protein sequence ID" value="AZN30862.1"/>
    <property type="molecule type" value="Genomic_DNA"/>
</dbReference>
<accession>A0A3S8ZBK6</accession>
<dbReference type="GO" id="GO:1901137">
    <property type="term" value="P:carbohydrate derivative biosynthetic process"/>
    <property type="evidence" value="ECO:0007669"/>
    <property type="project" value="UniProtKB-ARBA"/>
</dbReference>
<evidence type="ECO:0000259" key="4">
    <source>
        <dbReference type="Pfam" id="PF13579"/>
    </source>
</evidence>
<dbReference type="OrthoDB" id="506201at2"/>
<dbReference type="InterPro" id="IPR050194">
    <property type="entry name" value="Glycosyltransferase_grp1"/>
</dbReference>
<dbReference type="KEGG" id="fsl:EJO69_11515"/>
<feature type="domain" description="Glycosyltransferase subfamily 4-like N-terminal" evidence="4">
    <location>
        <begin position="22"/>
        <end position="189"/>
    </location>
</feature>
<keyword evidence="6" id="KW-1185">Reference proteome</keyword>
<gene>
    <name evidence="5" type="ORF">EJO69_11515</name>
</gene>
<keyword evidence="1" id="KW-0328">Glycosyltransferase</keyword>
<dbReference type="Gene3D" id="3.40.50.2000">
    <property type="entry name" value="Glycogen Phosphorylase B"/>
    <property type="match status" value="2"/>
</dbReference>
<evidence type="ECO:0000313" key="5">
    <source>
        <dbReference type="EMBL" id="AZN30862.1"/>
    </source>
</evidence>